<comment type="caution">
    <text evidence="1">The sequence shown here is derived from an EMBL/GenBank/DDBJ whole genome shotgun (WGS) entry which is preliminary data.</text>
</comment>
<sequence length="148" mass="16587">MIGAGSVEGRALSHPDHDRIWSAFVEHGITPVFHVADQVRIFDDCWYPDDQSGDLVPATEAVFLWVPPALALTDLILHGVFDRHPRLRFGVVELSSAWVPQFLLLLDGASDFTTRLNGKPVAQLSRRPSEYFLEHVRVSSFSYEDPSS</sequence>
<accession>X8DL42</accession>
<dbReference type="EMBL" id="JAOB01000015">
    <property type="protein sequence ID" value="EUA68433.1"/>
    <property type="molecule type" value="Genomic_DNA"/>
</dbReference>
<reference evidence="1" key="1">
    <citation type="submission" date="2014-01" db="EMBL/GenBank/DDBJ databases">
        <authorList>
            <person name="Brown-Elliot B."/>
            <person name="Wallace R."/>
            <person name="Lenaerts A."/>
            <person name="Ordway D."/>
            <person name="DeGroote M.A."/>
            <person name="Parker T."/>
            <person name="Sizemore C."/>
            <person name="Tallon L.J."/>
            <person name="Sadzewicz L.K."/>
            <person name="Sengamalay N."/>
            <person name="Fraser C.M."/>
            <person name="Hine E."/>
            <person name="Shefchek K.A."/>
            <person name="Das S.P."/>
            <person name="Tettelin H."/>
        </authorList>
    </citation>
    <scope>NUCLEOTIDE SEQUENCE [LARGE SCALE GENOMIC DNA]</scope>
    <source>
        <strain evidence="1">4042</strain>
    </source>
</reference>
<keyword evidence="1" id="KW-0378">Hydrolase</keyword>
<protein>
    <submittedName>
        <fullName evidence="1">Amidohydrolase family protein</fullName>
    </submittedName>
</protein>
<proteinExistence type="predicted"/>
<dbReference type="GO" id="GO:0016787">
    <property type="term" value="F:hydrolase activity"/>
    <property type="evidence" value="ECO:0007669"/>
    <property type="project" value="UniProtKB-KW"/>
</dbReference>
<name>X8DL42_MYCXE</name>
<gene>
    <name evidence="1" type="ORF">I553_3604</name>
</gene>
<dbReference type="AlphaFoldDB" id="X8DL42"/>
<dbReference type="SUPFAM" id="SSF51556">
    <property type="entry name" value="Metallo-dependent hydrolases"/>
    <property type="match status" value="1"/>
</dbReference>
<dbReference type="PATRIC" id="fig|1299334.3.peg.1798"/>
<evidence type="ECO:0000313" key="1">
    <source>
        <dbReference type="EMBL" id="EUA68433.1"/>
    </source>
</evidence>
<dbReference type="Gene3D" id="3.20.20.140">
    <property type="entry name" value="Metal-dependent hydrolases"/>
    <property type="match status" value="1"/>
</dbReference>
<dbReference type="InterPro" id="IPR032466">
    <property type="entry name" value="Metal_Hydrolase"/>
</dbReference>
<organism evidence="1">
    <name type="scientific">Mycobacterium xenopi 4042</name>
    <dbReference type="NCBI Taxonomy" id="1299334"/>
    <lineage>
        <taxon>Bacteria</taxon>
        <taxon>Bacillati</taxon>
        <taxon>Actinomycetota</taxon>
        <taxon>Actinomycetes</taxon>
        <taxon>Mycobacteriales</taxon>
        <taxon>Mycobacteriaceae</taxon>
        <taxon>Mycobacterium</taxon>
    </lineage>
</organism>